<dbReference type="Pfam" id="PF05837">
    <property type="entry name" value="CENP-H"/>
    <property type="match status" value="1"/>
</dbReference>
<keyword evidence="5" id="KW-0539">Nucleus</keyword>
<name>A0A3S1BVC6_ELYCH</name>
<dbReference type="GO" id="GO:0007059">
    <property type="term" value="P:chromosome segregation"/>
    <property type="evidence" value="ECO:0007669"/>
    <property type="project" value="TreeGrafter"/>
</dbReference>
<keyword evidence="3" id="KW-0158">Chromosome</keyword>
<dbReference type="PANTHER" id="PTHR48122">
    <property type="entry name" value="CENTROMERE PROTEIN H"/>
    <property type="match status" value="1"/>
</dbReference>
<accession>A0A3S1BVC6</accession>
<keyword evidence="6" id="KW-0137">Centromere</keyword>
<dbReference type="EMBL" id="RQTK01000002">
    <property type="protein sequence ID" value="RUS92070.1"/>
    <property type="molecule type" value="Genomic_DNA"/>
</dbReference>
<dbReference type="InterPro" id="IPR040034">
    <property type="entry name" value="CENP-H"/>
</dbReference>
<evidence type="ECO:0000256" key="5">
    <source>
        <dbReference type="ARBA" id="ARBA00023242"/>
    </source>
</evidence>
<comment type="caution">
    <text evidence="9">The sequence shown here is derived from an EMBL/GenBank/DDBJ whole genome shotgun (WGS) entry which is preliminary data.</text>
</comment>
<dbReference type="GO" id="GO:0005634">
    <property type="term" value="C:nucleus"/>
    <property type="evidence" value="ECO:0007669"/>
    <property type="project" value="UniProtKB-SubCell"/>
</dbReference>
<comment type="similarity">
    <text evidence="7">Belongs to the CENP-H/MCM16 family.</text>
</comment>
<evidence type="ECO:0000313" key="9">
    <source>
        <dbReference type="EMBL" id="RUS92070.1"/>
    </source>
</evidence>
<evidence type="ECO:0000259" key="8">
    <source>
        <dbReference type="Pfam" id="PF05837"/>
    </source>
</evidence>
<proteinExistence type="inferred from homology"/>
<reference evidence="9 10" key="1">
    <citation type="submission" date="2019-01" db="EMBL/GenBank/DDBJ databases">
        <title>A draft genome assembly of the solar-powered sea slug Elysia chlorotica.</title>
        <authorList>
            <person name="Cai H."/>
            <person name="Li Q."/>
            <person name="Fang X."/>
            <person name="Li J."/>
            <person name="Curtis N.E."/>
            <person name="Altenburger A."/>
            <person name="Shibata T."/>
            <person name="Feng M."/>
            <person name="Maeda T."/>
            <person name="Schwartz J.A."/>
            <person name="Shigenobu S."/>
            <person name="Lundholm N."/>
            <person name="Nishiyama T."/>
            <person name="Yang H."/>
            <person name="Hasebe M."/>
            <person name="Li S."/>
            <person name="Pierce S.K."/>
            <person name="Wang J."/>
        </authorList>
    </citation>
    <scope>NUCLEOTIDE SEQUENCE [LARGE SCALE GENOMIC DNA]</scope>
    <source>
        <strain evidence="9">EC2010</strain>
        <tissue evidence="9">Whole organism of an adult</tissue>
    </source>
</reference>
<evidence type="ECO:0000313" key="10">
    <source>
        <dbReference type="Proteomes" id="UP000271974"/>
    </source>
</evidence>
<evidence type="ECO:0000256" key="7">
    <source>
        <dbReference type="ARBA" id="ARBA00025735"/>
    </source>
</evidence>
<keyword evidence="4" id="KW-0995">Kinetochore</keyword>
<sequence length="216" mass="25108">MEKLNGMSEKLTTSELLEMKTRLDDDLHHLLDAQETLNQRSDGGSAEDLAKRVASLRRQLVKESTARSWCELRLKRIEMGQLLCNKLFLEEDNASAVKNNLEKLDMAQQALRIDKETRDLEEKLHDQELNNFRLKTENMELLEKLKECQKQVTLPAEVIRTNEYKSLKTELDVQCKSITICQNVIQRLIYGLGINLDEDKELEELIEKCSETPTFR</sequence>
<dbReference type="STRING" id="188477.A0A3S1BVC6"/>
<protein>
    <recommendedName>
        <fullName evidence="8">Centromere protein H C-terminal domain-containing protein</fullName>
    </recommendedName>
</protein>
<comment type="subcellular location">
    <subcellularLocation>
        <location evidence="2">Chromosome</location>
        <location evidence="2">Centromere</location>
        <location evidence="2">Kinetochore</location>
    </subcellularLocation>
    <subcellularLocation>
        <location evidence="1">Nucleus</location>
    </subcellularLocation>
</comment>
<evidence type="ECO:0000256" key="3">
    <source>
        <dbReference type="ARBA" id="ARBA00022454"/>
    </source>
</evidence>
<evidence type="ECO:0000256" key="2">
    <source>
        <dbReference type="ARBA" id="ARBA00004629"/>
    </source>
</evidence>
<dbReference type="GO" id="GO:0000776">
    <property type="term" value="C:kinetochore"/>
    <property type="evidence" value="ECO:0007669"/>
    <property type="project" value="UniProtKB-KW"/>
</dbReference>
<dbReference type="OrthoDB" id="2274804at2759"/>
<dbReference type="GO" id="GO:0007052">
    <property type="term" value="P:mitotic spindle organization"/>
    <property type="evidence" value="ECO:0007669"/>
    <property type="project" value="TreeGrafter"/>
</dbReference>
<evidence type="ECO:0000256" key="6">
    <source>
        <dbReference type="ARBA" id="ARBA00023328"/>
    </source>
</evidence>
<dbReference type="GO" id="GO:0043515">
    <property type="term" value="F:kinetochore binding"/>
    <property type="evidence" value="ECO:0007669"/>
    <property type="project" value="TreeGrafter"/>
</dbReference>
<feature type="domain" description="Centromere protein H C-terminal" evidence="8">
    <location>
        <begin position="28"/>
        <end position="208"/>
    </location>
</feature>
<keyword evidence="10" id="KW-1185">Reference proteome</keyword>
<organism evidence="9 10">
    <name type="scientific">Elysia chlorotica</name>
    <name type="common">Eastern emerald elysia</name>
    <name type="synonym">Sea slug</name>
    <dbReference type="NCBI Taxonomy" id="188477"/>
    <lineage>
        <taxon>Eukaryota</taxon>
        <taxon>Metazoa</taxon>
        <taxon>Spiralia</taxon>
        <taxon>Lophotrochozoa</taxon>
        <taxon>Mollusca</taxon>
        <taxon>Gastropoda</taxon>
        <taxon>Heterobranchia</taxon>
        <taxon>Euthyneura</taxon>
        <taxon>Panpulmonata</taxon>
        <taxon>Sacoglossa</taxon>
        <taxon>Placobranchoidea</taxon>
        <taxon>Plakobranchidae</taxon>
        <taxon>Elysia</taxon>
    </lineage>
</organism>
<evidence type="ECO:0000256" key="1">
    <source>
        <dbReference type="ARBA" id="ARBA00004123"/>
    </source>
</evidence>
<dbReference type="Proteomes" id="UP000271974">
    <property type="component" value="Unassembled WGS sequence"/>
</dbReference>
<dbReference type="PANTHER" id="PTHR48122:SF1">
    <property type="entry name" value="CENTROMERE PROTEIN H"/>
    <property type="match status" value="1"/>
</dbReference>
<dbReference type="GO" id="GO:0051382">
    <property type="term" value="P:kinetochore assembly"/>
    <property type="evidence" value="ECO:0007669"/>
    <property type="project" value="InterPro"/>
</dbReference>
<dbReference type="AlphaFoldDB" id="A0A3S1BVC6"/>
<gene>
    <name evidence="9" type="ORF">EGW08_000094</name>
</gene>
<dbReference type="InterPro" id="IPR008426">
    <property type="entry name" value="CENP-H_C"/>
</dbReference>
<evidence type="ECO:0000256" key="4">
    <source>
        <dbReference type="ARBA" id="ARBA00022838"/>
    </source>
</evidence>